<evidence type="ECO:0000313" key="1">
    <source>
        <dbReference type="EMBL" id="MCU6700626.1"/>
    </source>
</evidence>
<proteinExistence type="predicted"/>
<accession>A0ABT2S7Q8</accession>
<dbReference type="Proteomes" id="UP001207605">
    <property type="component" value="Unassembled WGS sequence"/>
</dbReference>
<dbReference type="RefSeq" id="WP_262581974.1">
    <property type="nucleotide sequence ID" value="NZ_JAOQJV010000015.1"/>
</dbReference>
<protein>
    <submittedName>
        <fullName evidence="1">Uncharacterized protein</fullName>
    </submittedName>
</protein>
<organism evidence="1 2">
    <name type="scientific">Dorea ammoniilytica</name>
    <dbReference type="NCBI Taxonomy" id="2981788"/>
    <lineage>
        <taxon>Bacteria</taxon>
        <taxon>Bacillati</taxon>
        <taxon>Bacillota</taxon>
        <taxon>Clostridia</taxon>
        <taxon>Lachnospirales</taxon>
        <taxon>Lachnospiraceae</taxon>
        <taxon>Dorea</taxon>
    </lineage>
</organism>
<dbReference type="EMBL" id="JAOQJV010000015">
    <property type="protein sequence ID" value="MCU6700626.1"/>
    <property type="molecule type" value="Genomic_DNA"/>
</dbReference>
<name>A0ABT2S7Q8_9FIRM</name>
<gene>
    <name evidence="1" type="ORF">OCV65_10340</name>
</gene>
<comment type="caution">
    <text evidence="1">The sequence shown here is derived from an EMBL/GenBank/DDBJ whole genome shotgun (WGS) entry which is preliminary data.</text>
</comment>
<keyword evidence="2" id="KW-1185">Reference proteome</keyword>
<evidence type="ECO:0000313" key="2">
    <source>
        <dbReference type="Proteomes" id="UP001207605"/>
    </source>
</evidence>
<sequence>MSDIKNSPVTGEYQIGCAKVRIHGTMERERVDQATIDFLRKVKRIRHSKKKNEGKR</sequence>
<reference evidence="1 2" key="1">
    <citation type="journal article" date="2021" name="ISME Commun">
        <title>Automated analysis of genomic sequences facilitates high-throughput and comprehensive description of bacteria.</title>
        <authorList>
            <person name="Hitch T.C.A."/>
        </authorList>
    </citation>
    <scope>NUCLEOTIDE SEQUENCE [LARGE SCALE GENOMIC DNA]</scope>
    <source>
        <strain evidence="1 2">Sanger_02</strain>
    </source>
</reference>